<dbReference type="EMBL" id="JAPVER010000020">
    <property type="protein sequence ID" value="MCZ3366401.1"/>
    <property type="molecule type" value="Genomic_DNA"/>
</dbReference>
<sequence length="168" mass="19966">MDINLFLIELNFNKILLYISEIGRIPVEHIEMDESLESFIKIITPIFKKNKEYCTIIKPDVFGLYLLWIICEFRTINPVKIYPEMIQLPIIKGRFFGAKKKNIMNWIKENPGIEKRLVVEEFKRHTKKQSEGPLYQHIQDLRSMGLIEEKNKNELYVTFLGSDFIELI</sequence>
<evidence type="ECO:0000313" key="2">
    <source>
        <dbReference type="EMBL" id="MCZ3371909.1"/>
    </source>
</evidence>
<evidence type="ECO:0000313" key="3">
    <source>
        <dbReference type="Proteomes" id="UP001068021"/>
    </source>
</evidence>
<keyword evidence="3" id="KW-1185">Reference proteome</keyword>
<protein>
    <submittedName>
        <fullName evidence="1">Uncharacterized protein</fullName>
    </submittedName>
</protein>
<dbReference type="Proteomes" id="UP001074446">
    <property type="component" value="Unassembled WGS sequence"/>
</dbReference>
<organism evidence="1 3">
    <name type="scientific">Methanobacterium veterum</name>
    <dbReference type="NCBI Taxonomy" id="408577"/>
    <lineage>
        <taxon>Archaea</taxon>
        <taxon>Methanobacteriati</taxon>
        <taxon>Methanobacteriota</taxon>
        <taxon>Methanomada group</taxon>
        <taxon>Methanobacteria</taxon>
        <taxon>Methanobacteriales</taxon>
        <taxon>Methanobacteriaceae</taxon>
        <taxon>Methanobacterium</taxon>
    </lineage>
</organism>
<name>A0A9E5DI23_9EURY</name>
<dbReference type="AlphaFoldDB" id="A0A9E5DI23"/>
<dbReference type="RefSeq" id="WP_157197666.1">
    <property type="nucleotide sequence ID" value="NZ_JAPVER010000020.1"/>
</dbReference>
<dbReference type="EMBL" id="JAPVES010000029">
    <property type="protein sequence ID" value="MCZ3371909.1"/>
    <property type="molecule type" value="Genomic_DNA"/>
</dbReference>
<evidence type="ECO:0000313" key="1">
    <source>
        <dbReference type="EMBL" id="MCZ3366401.1"/>
    </source>
</evidence>
<gene>
    <name evidence="2" type="ORF">O3H35_04630</name>
    <name evidence="1" type="ORF">O3H54_10965</name>
</gene>
<dbReference type="Proteomes" id="UP001068021">
    <property type="component" value="Unassembled WGS sequence"/>
</dbReference>
<reference evidence="1" key="1">
    <citation type="submission" date="2022-12" db="EMBL/GenBank/DDBJ databases">
        <title>Reclassification of two methanogenic archaea species isolated from the Kolyma lowland permafrost.</title>
        <authorList>
            <person name="Trubitsyn V.E."/>
            <person name="Rivkina E.M."/>
            <person name="Shcherbakova V.A."/>
        </authorList>
    </citation>
    <scope>NUCLEOTIDE SEQUENCE</scope>
    <source>
        <strain evidence="1">M2</strain>
        <strain evidence="2">MK4</strain>
    </source>
</reference>
<accession>A0A9E5DI23</accession>
<proteinExistence type="predicted"/>
<comment type="caution">
    <text evidence="1">The sequence shown here is derived from an EMBL/GenBank/DDBJ whole genome shotgun (WGS) entry which is preliminary data.</text>
</comment>